<keyword evidence="2" id="KW-0472">Membrane</keyword>
<keyword evidence="2" id="KW-0812">Transmembrane</keyword>
<proteinExistence type="predicted"/>
<dbReference type="Proteomes" id="UP000583944">
    <property type="component" value="Unassembled WGS sequence"/>
</dbReference>
<feature type="region of interest" description="Disordered" evidence="1">
    <location>
        <begin position="120"/>
        <end position="443"/>
    </location>
</feature>
<feature type="compositionally biased region" description="Basic and acidic residues" evidence="1">
    <location>
        <begin position="282"/>
        <end position="293"/>
    </location>
</feature>
<evidence type="ECO:0000256" key="3">
    <source>
        <dbReference type="SAM" id="SignalP"/>
    </source>
</evidence>
<sequence>MKCVMILLVFFTVPLFFPLLCVDGELVCAEGYTQVTGVMAAMMMTGRVLLVCALCVLWCGAGGVYARDVDNNAQGVCMASGVLVKNCSQMPSGCDKTTITVPLRSALPITVVEASTENNVSGLTDGNQESTSDLNSGVVVGTDGEGTVQAGGRKTAVDSKGGGDAGSSGSSKGGEGLDSEPLPPGGGGTDDSPPSPTDVTSSTRSAGGMDSAGNALSSVENKTPKEVLPEKATKAALPQHPASSKEQETMKSAPGTQSQTPSLAAGQDVGDGATGGEGQGSLREKTKENEDLKAPGTEVILESPSPKLHGSGGNESEVPNAALQETKTQNQGKTLEKENNDSQSGGAPTNLSDKHERNDTREGSSKAPTSTAGTAQSTSTGSQEQAAASSSDGTPTPAQEEKSTGKKRTEGTQPPDAAGTGKPSSGDKANIADSDSSTAVSHTTSPLLLPLLVACAAAAAVVAA</sequence>
<feature type="compositionally biased region" description="Basic and acidic residues" evidence="1">
    <location>
        <begin position="352"/>
        <end position="364"/>
    </location>
</feature>
<organism evidence="4 5">
    <name type="scientific">Trypanosoma cruzi</name>
    <dbReference type="NCBI Taxonomy" id="5693"/>
    <lineage>
        <taxon>Eukaryota</taxon>
        <taxon>Discoba</taxon>
        <taxon>Euglenozoa</taxon>
        <taxon>Kinetoplastea</taxon>
        <taxon>Metakinetoplastina</taxon>
        <taxon>Trypanosomatida</taxon>
        <taxon>Trypanosomatidae</taxon>
        <taxon>Trypanosoma</taxon>
        <taxon>Schizotrypanum</taxon>
    </lineage>
</organism>
<feature type="compositionally biased region" description="Polar residues" evidence="1">
    <location>
        <begin position="433"/>
        <end position="443"/>
    </location>
</feature>
<feature type="compositionally biased region" description="Polar residues" evidence="1">
    <location>
        <begin position="341"/>
        <end position="351"/>
    </location>
</feature>
<dbReference type="VEuPathDB" id="TriTrypDB:ECC02_013109"/>
<feature type="transmembrane region" description="Helical" evidence="2">
    <location>
        <begin position="37"/>
        <end position="59"/>
    </location>
</feature>
<evidence type="ECO:0000313" key="4">
    <source>
        <dbReference type="EMBL" id="KAF5214307.1"/>
    </source>
</evidence>
<feature type="signal peptide" evidence="3">
    <location>
        <begin position="1"/>
        <end position="24"/>
    </location>
</feature>
<feature type="chain" id="PRO_5029546911" evidence="3">
    <location>
        <begin position="25"/>
        <end position="464"/>
    </location>
</feature>
<feature type="compositionally biased region" description="Gly residues" evidence="1">
    <location>
        <begin position="160"/>
        <end position="176"/>
    </location>
</feature>
<gene>
    <name evidence="4" type="ORF">ECC02_013109</name>
</gene>
<name>A0A7J6XIQ5_TRYCR</name>
<feature type="compositionally biased region" description="Polar residues" evidence="1">
    <location>
        <begin position="120"/>
        <end position="135"/>
    </location>
</feature>
<dbReference type="EMBL" id="JABDHM010000546">
    <property type="protein sequence ID" value="KAF5214307.1"/>
    <property type="molecule type" value="Genomic_DNA"/>
</dbReference>
<reference evidence="4 5" key="1">
    <citation type="journal article" date="2019" name="Genome Biol. Evol.">
        <title>Nanopore Sequencing Significantly Improves Genome Assembly of the Protozoan Parasite Trypanosoma cruzi.</title>
        <authorList>
            <person name="Diaz-Viraque F."/>
            <person name="Pita S."/>
            <person name="Greif G."/>
            <person name="de Souza R.C.M."/>
            <person name="Iraola G."/>
            <person name="Robello C."/>
        </authorList>
    </citation>
    <scope>NUCLEOTIDE SEQUENCE [LARGE SCALE GENOMIC DNA]</scope>
    <source>
        <strain evidence="4 5">Berenice</strain>
    </source>
</reference>
<feature type="compositionally biased region" description="Basic and acidic residues" evidence="1">
    <location>
        <begin position="399"/>
        <end position="410"/>
    </location>
</feature>
<evidence type="ECO:0000256" key="2">
    <source>
        <dbReference type="SAM" id="Phobius"/>
    </source>
</evidence>
<evidence type="ECO:0000313" key="5">
    <source>
        <dbReference type="Proteomes" id="UP000583944"/>
    </source>
</evidence>
<dbReference type="VEuPathDB" id="TriTrypDB:BCY84_07371"/>
<keyword evidence="2" id="KW-1133">Transmembrane helix</keyword>
<protein>
    <submittedName>
        <fullName evidence="4">Mucin-associated surface protein (MASP)</fullName>
    </submittedName>
</protein>
<comment type="caution">
    <text evidence="4">The sequence shown here is derived from an EMBL/GenBank/DDBJ whole genome shotgun (WGS) entry which is preliminary data.</text>
</comment>
<evidence type="ECO:0000256" key="1">
    <source>
        <dbReference type="SAM" id="MobiDB-lite"/>
    </source>
</evidence>
<feature type="compositionally biased region" description="Low complexity" evidence="1">
    <location>
        <begin position="137"/>
        <end position="148"/>
    </location>
</feature>
<dbReference type="AlphaFoldDB" id="A0A7J6XIQ5"/>
<feature type="compositionally biased region" description="Polar residues" evidence="1">
    <location>
        <begin position="323"/>
        <end position="333"/>
    </location>
</feature>
<feature type="compositionally biased region" description="Basic and acidic residues" evidence="1">
    <location>
        <begin position="222"/>
        <end position="233"/>
    </location>
</feature>
<feature type="compositionally biased region" description="Low complexity" evidence="1">
    <location>
        <begin position="369"/>
        <end position="391"/>
    </location>
</feature>
<accession>A0A7J6XIQ5</accession>
<keyword evidence="3" id="KW-0732">Signal</keyword>